<reference evidence="4 5" key="1">
    <citation type="submission" date="2021-04" db="EMBL/GenBank/DDBJ databases">
        <authorList>
            <person name="Pira H."/>
            <person name="Risdian C."/>
            <person name="Wink J."/>
        </authorList>
    </citation>
    <scope>NUCLEOTIDE SEQUENCE [LARGE SCALE GENOMIC DNA]</scope>
    <source>
        <strain evidence="4 5">WHA3</strain>
    </source>
</reference>
<dbReference type="RefSeq" id="WP_218445978.1">
    <property type="nucleotide sequence ID" value="NZ_JAGSPA010000003.1"/>
</dbReference>
<keyword evidence="1 2" id="KW-0807">Transducer</keyword>
<gene>
    <name evidence="4" type="ORF">KCG44_10185</name>
</gene>
<organism evidence="4 5">
    <name type="scientific">Pacificimonas pallii</name>
    <dbReference type="NCBI Taxonomy" id="2827236"/>
    <lineage>
        <taxon>Bacteria</taxon>
        <taxon>Pseudomonadati</taxon>
        <taxon>Pseudomonadota</taxon>
        <taxon>Alphaproteobacteria</taxon>
        <taxon>Sphingomonadales</taxon>
        <taxon>Sphingosinicellaceae</taxon>
        <taxon>Pacificimonas</taxon>
    </lineage>
</organism>
<evidence type="ECO:0000313" key="5">
    <source>
        <dbReference type="Proteomes" id="UP000722336"/>
    </source>
</evidence>
<evidence type="ECO:0000256" key="2">
    <source>
        <dbReference type="PROSITE-ProRule" id="PRU00284"/>
    </source>
</evidence>
<accession>A0ABS6SFH3</accession>
<protein>
    <recommendedName>
        <fullName evidence="3">Methyl-accepting transducer domain-containing protein</fullName>
    </recommendedName>
</protein>
<dbReference type="PANTHER" id="PTHR32089">
    <property type="entry name" value="METHYL-ACCEPTING CHEMOTAXIS PROTEIN MCPB"/>
    <property type="match status" value="1"/>
</dbReference>
<dbReference type="InterPro" id="IPR004089">
    <property type="entry name" value="MCPsignal_dom"/>
</dbReference>
<evidence type="ECO:0000259" key="3">
    <source>
        <dbReference type="PROSITE" id="PS50111"/>
    </source>
</evidence>
<evidence type="ECO:0000256" key="1">
    <source>
        <dbReference type="ARBA" id="ARBA00023224"/>
    </source>
</evidence>
<sequence length="466" mass="51054">MQNRLEHDDQELVRKVARDCGAFAVECGESAVYVTDVARRIATHLGTLDELAKVTASLKSDQSAVALATGEARDLSEKARQRLEAGQGTIRNAVGSVDELINIVTDLGERMNGFASAMAQVQNVARSIEAIASKTNMLALNATIEAARAGESGRGFAVVAGEVKKLAYETRAATTEIARTVESLAEEAKSVTDDVQQGTKRGDATRREFSELKHTIADVASLVQNVDEQSEEIARGTQMISASVEQVNGALTDFAADARRNGEELSGVSGRLDRLDDMANGMFNDLSHTNVETADRSFLAIATEGRDQVREVVERALQAGTLTEEELFDTDYVLQPGSNPEQYTTKFTPFADDHMRPLFDQLVDKHEKLVICSCCDLNGYLPSHMTKYSSTPRGDPVWDGKNCRNRRIYFTATDKRALSSNDNDFTICAYRMDFGEGRLSKTMIAISVPLVFRGRRWGNIEVGYPA</sequence>
<proteinExistence type="predicted"/>
<dbReference type="SMART" id="SM00283">
    <property type="entry name" value="MA"/>
    <property type="match status" value="1"/>
</dbReference>
<comment type="caution">
    <text evidence="4">The sequence shown here is derived from an EMBL/GenBank/DDBJ whole genome shotgun (WGS) entry which is preliminary data.</text>
</comment>
<dbReference type="Proteomes" id="UP000722336">
    <property type="component" value="Unassembled WGS sequence"/>
</dbReference>
<evidence type="ECO:0000313" key="4">
    <source>
        <dbReference type="EMBL" id="MBV7257149.1"/>
    </source>
</evidence>
<feature type="domain" description="Methyl-accepting transducer" evidence="3">
    <location>
        <begin position="34"/>
        <end position="255"/>
    </location>
</feature>
<dbReference type="Pfam" id="PF00015">
    <property type="entry name" value="MCPsignal"/>
    <property type="match status" value="1"/>
</dbReference>
<keyword evidence="5" id="KW-1185">Reference proteome</keyword>
<dbReference type="PROSITE" id="PS50111">
    <property type="entry name" value="CHEMOTAXIS_TRANSDUC_2"/>
    <property type="match status" value="1"/>
</dbReference>
<name>A0ABS6SFH3_9SPHN</name>
<dbReference type="EMBL" id="JAGSPA010000003">
    <property type="protein sequence ID" value="MBV7257149.1"/>
    <property type="molecule type" value="Genomic_DNA"/>
</dbReference>
<dbReference type="PANTHER" id="PTHR32089:SF112">
    <property type="entry name" value="LYSOZYME-LIKE PROTEIN-RELATED"/>
    <property type="match status" value="1"/>
</dbReference>